<evidence type="ECO:0000256" key="3">
    <source>
        <dbReference type="ARBA" id="ARBA00007970"/>
    </source>
</evidence>
<dbReference type="GO" id="GO:0004400">
    <property type="term" value="F:histidinol-phosphate transaminase activity"/>
    <property type="evidence" value="ECO:0007669"/>
    <property type="project" value="UniProtKB-UniRule"/>
</dbReference>
<accession>A0A5E4PL09</accession>
<keyword evidence="12" id="KW-1185">Reference proteome</keyword>
<dbReference type="GO" id="GO:0030170">
    <property type="term" value="F:pyridoxal phosphate binding"/>
    <property type="evidence" value="ECO:0007669"/>
    <property type="project" value="InterPro"/>
</dbReference>
<dbReference type="InterPro" id="IPR015422">
    <property type="entry name" value="PyrdxlP-dep_Trfase_small"/>
</dbReference>
<keyword evidence="7 9" id="KW-0663">Pyridoxal phosphate</keyword>
<dbReference type="InterPro" id="IPR005861">
    <property type="entry name" value="HisP_aminotrans"/>
</dbReference>
<evidence type="ECO:0000256" key="8">
    <source>
        <dbReference type="ARBA" id="ARBA00047481"/>
    </source>
</evidence>
<dbReference type="Proteomes" id="UP000324194">
    <property type="component" value="Chromosome 2"/>
</dbReference>
<dbReference type="AlphaFoldDB" id="A0A5E4PL09"/>
<dbReference type="PANTHER" id="PTHR43643:SF3">
    <property type="entry name" value="HISTIDINOL-PHOSPHATE AMINOTRANSFERASE"/>
    <property type="match status" value="1"/>
</dbReference>
<dbReference type="EC" id="2.6.1.9" evidence="9"/>
<evidence type="ECO:0000256" key="2">
    <source>
        <dbReference type="ARBA" id="ARBA00005011"/>
    </source>
</evidence>
<evidence type="ECO:0000256" key="1">
    <source>
        <dbReference type="ARBA" id="ARBA00001933"/>
    </source>
</evidence>
<dbReference type="Gene3D" id="3.40.640.10">
    <property type="entry name" value="Type I PLP-dependent aspartate aminotransferase-like (Major domain)"/>
    <property type="match status" value="1"/>
</dbReference>
<evidence type="ECO:0000256" key="4">
    <source>
        <dbReference type="ARBA" id="ARBA00011738"/>
    </source>
</evidence>
<dbReference type="OrthoDB" id="9813612at2"/>
<dbReference type="RefSeq" id="WP_148340643.1">
    <property type="nucleotide sequence ID" value="NZ_LR699120.1"/>
</dbReference>
<evidence type="ECO:0000313" key="12">
    <source>
        <dbReference type="Proteomes" id="UP000324194"/>
    </source>
</evidence>
<organism evidence="11 12">
    <name type="scientific">Aquicella siphonis</name>
    <dbReference type="NCBI Taxonomy" id="254247"/>
    <lineage>
        <taxon>Bacteria</taxon>
        <taxon>Pseudomonadati</taxon>
        <taxon>Pseudomonadota</taxon>
        <taxon>Gammaproteobacteria</taxon>
        <taxon>Legionellales</taxon>
        <taxon>Coxiellaceae</taxon>
        <taxon>Aquicella</taxon>
    </lineage>
</organism>
<evidence type="ECO:0000259" key="10">
    <source>
        <dbReference type="Pfam" id="PF00155"/>
    </source>
</evidence>
<proteinExistence type="inferred from homology"/>
<keyword evidence="9" id="KW-0368">Histidine biosynthesis</keyword>
<dbReference type="NCBIfam" id="TIGR01141">
    <property type="entry name" value="hisC"/>
    <property type="match status" value="1"/>
</dbReference>
<dbReference type="UniPathway" id="UPA00031">
    <property type="reaction ID" value="UER00012"/>
</dbReference>
<gene>
    <name evidence="11" type="primary">hisC2</name>
    <name evidence="9" type="synonym">hisC</name>
    <name evidence="11" type="ORF">AQUSIP_25650</name>
</gene>
<evidence type="ECO:0000313" key="11">
    <source>
        <dbReference type="EMBL" id="VVC77238.1"/>
    </source>
</evidence>
<comment type="cofactor">
    <cofactor evidence="1 9">
        <name>pyridoxal 5'-phosphate</name>
        <dbReference type="ChEBI" id="CHEBI:597326"/>
    </cofactor>
</comment>
<feature type="modified residue" description="N6-(pyridoxal phosphate)lysine" evidence="9">
    <location>
        <position position="229"/>
    </location>
</feature>
<dbReference type="CDD" id="cd00609">
    <property type="entry name" value="AAT_like"/>
    <property type="match status" value="1"/>
</dbReference>
<comment type="similarity">
    <text evidence="3 9">Belongs to the class-II pyridoxal-phosphate-dependent aminotransferase family. Histidinol-phosphate aminotransferase subfamily.</text>
</comment>
<comment type="subunit">
    <text evidence="4 9">Homodimer.</text>
</comment>
<dbReference type="InterPro" id="IPR015424">
    <property type="entry name" value="PyrdxlP-dep_Trfase"/>
</dbReference>
<evidence type="ECO:0000256" key="6">
    <source>
        <dbReference type="ARBA" id="ARBA00022679"/>
    </source>
</evidence>
<dbReference type="SUPFAM" id="SSF53383">
    <property type="entry name" value="PLP-dependent transferases"/>
    <property type="match status" value="1"/>
</dbReference>
<keyword evidence="9" id="KW-0028">Amino-acid biosynthesis</keyword>
<reference evidence="11 12" key="1">
    <citation type="submission" date="2019-08" db="EMBL/GenBank/DDBJ databases">
        <authorList>
            <person name="Guy L."/>
        </authorList>
    </citation>
    <scope>NUCLEOTIDE SEQUENCE [LARGE SCALE GENOMIC DNA]</scope>
    <source>
        <strain evidence="11 12">SGT-108</strain>
    </source>
</reference>
<dbReference type="PANTHER" id="PTHR43643">
    <property type="entry name" value="HISTIDINOL-PHOSPHATE AMINOTRANSFERASE 2"/>
    <property type="match status" value="1"/>
</dbReference>
<dbReference type="InterPro" id="IPR015421">
    <property type="entry name" value="PyrdxlP-dep_Trfase_major"/>
</dbReference>
<dbReference type="InterPro" id="IPR050106">
    <property type="entry name" value="HistidinolP_aminotransfase"/>
</dbReference>
<comment type="catalytic activity">
    <reaction evidence="8 9">
        <text>L-histidinol phosphate + 2-oxoglutarate = 3-(imidazol-4-yl)-2-oxopropyl phosphate + L-glutamate</text>
        <dbReference type="Rhea" id="RHEA:23744"/>
        <dbReference type="ChEBI" id="CHEBI:16810"/>
        <dbReference type="ChEBI" id="CHEBI:29985"/>
        <dbReference type="ChEBI" id="CHEBI:57766"/>
        <dbReference type="ChEBI" id="CHEBI:57980"/>
        <dbReference type="EC" id="2.6.1.9"/>
    </reaction>
</comment>
<dbReference type="GO" id="GO:0000105">
    <property type="term" value="P:L-histidine biosynthetic process"/>
    <property type="evidence" value="ECO:0007669"/>
    <property type="project" value="UniProtKB-UniRule"/>
</dbReference>
<feature type="domain" description="Aminotransferase class I/classII large" evidence="10">
    <location>
        <begin position="39"/>
        <end position="360"/>
    </location>
</feature>
<dbReference type="EMBL" id="LR699120">
    <property type="protein sequence ID" value="VVC77238.1"/>
    <property type="molecule type" value="Genomic_DNA"/>
</dbReference>
<comment type="pathway">
    <text evidence="2 9">Amino-acid biosynthesis; L-histidine biosynthesis; L-histidine from 5-phospho-alpha-D-ribose 1-diphosphate: step 7/9.</text>
</comment>
<name>A0A5E4PL09_9COXI</name>
<protein>
    <recommendedName>
        <fullName evidence="9">Histidinol-phosphate aminotransferase</fullName>
        <ecNumber evidence="9">2.6.1.9</ecNumber>
    </recommendedName>
    <alternativeName>
        <fullName evidence="9">Imidazole acetol-phosphate transaminase</fullName>
    </alternativeName>
</protein>
<sequence length="374" mass="41795">MSKVDFRSLANNSVRNLTPYQPGKPIEELERELGITSSIKLASNENPLGPSPKVIQAATQALQKAHFYPDGGCYELKQALSRFLSVLPEQITVGNGSENVLELIVKAYLHKDDTAVISQFAFLTIPILIQSYGTRAKVVPAREWGHDIPSMIQSIDEKTRVLFLVNPNNPTGTYTNKMDFIRLMESVPPHVLVVVDEAYSEYITNPDYPNTLEFLPRYPNLVITRTFSKVYGLAALRLGYSISSVEIADILNRTRLPFNVNTIAAKAACAALDDQSHVQNSVEINQQGMQQLEEGLRQLNLKYIPSIGNFITVDVSNGMSVYQKLLLEGVIVRPLKAYDMPRHIRVTIGTRQQNDRFLKAVNKVLHARDNTVTA</sequence>
<dbReference type="Gene3D" id="3.90.1150.10">
    <property type="entry name" value="Aspartate Aminotransferase, domain 1"/>
    <property type="match status" value="1"/>
</dbReference>
<evidence type="ECO:0000256" key="5">
    <source>
        <dbReference type="ARBA" id="ARBA00022576"/>
    </source>
</evidence>
<evidence type="ECO:0000256" key="7">
    <source>
        <dbReference type="ARBA" id="ARBA00022898"/>
    </source>
</evidence>
<dbReference type="InterPro" id="IPR004839">
    <property type="entry name" value="Aminotransferase_I/II_large"/>
</dbReference>
<keyword evidence="6 9" id="KW-0808">Transferase</keyword>
<dbReference type="Pfam" id="PF00155">
    <property type="entry name" value="Aminotran_1_2"/>
    <property type="match status" value="1"/>
</dbReference>
<dbReference type="KEGG" id="asip:AQUSIP_25650"/>
<evidence type="ECO:0000256" key="9">
    <source>
        <dbReference type="HAMAP-Rule" id="MF_01023"/>
    </source>
</evidence>
<dbReference type="HAMAP" id="MF_01023">
    <property type="entry name" value="HisC_aminotrans_2"/>
    <property type="match status" value="1"/>
</dbReference>
<keyword evidence="5 9" id="KW-0032">Aminotransferase</keyword>